<evidence type="ECO:0000256" key="5">
    <source>
        <dbReference type="ARBA" id="ARBA00022598"/>
    </source>
</evidence>
<reference evidence="15 16" key="1">
    <citation type="submission" date="2019-07" db="EMBL/GenBank/DDBJ databases">
        <title>Genome sequencing for Ferrovibrio sp. K5.</title>
        <authorList>
            <person name="Park S.-J."/>
        </authorList>
    </citation>
    <scope>NUCLEOTIDE SEQUENCE [LARGE SCALE GENOMIC DNA]</scope>
    <source>
        <strain evidence="15 16">K5</strain>
    </source>
</reference>
<keyword evidence="8 13" id="KW-0067">ATP-binding</keyword>
<dbReference type="FunFam" id="3.30.930.10:FF:000003">
    <property type="entry name" value="Phenylalanine--tRNA ligase alpha subunit"/>
    <property type="match status" value="1"/>
</dbReference>
<sequence>MTEIARLAAETESAVATAQTLDALEEARLAVLGKKGWLSAAMKELGALSPEDRKTRATQLNEVKDRVTASLEARKTVLADAAIEARLKAETLDMTLPLAESAEQAGRIHPVSQVIDEITEIFAAMGFSIAEGPDIEDDFHNFTALNIPPEHPARQMQDTFYLPKRGADGEQIVLRTHTSPVQVRTMRGGPPPYRIIVPGRTYRSDYDMTHTPMFHQVEGLVIDRAIHMGHLKGVLTEFCKAFFETDKVKMRFRPSYFPFTEPSAEVDINCSRDGGVLRVGEGNDWLEILGSGMVNPKVLEYCGLDPNEWQGFAFGMGIDRIAMLKYGIPDLRSFFDADLRWLKHYGFVPLDIPTLGQGVAR</sequence>
<organism evidence="15 16">
    <name type="scientific">Ferrovibrio terrae</name>
    <dbReference type="NCBI Taxonomy" id="2594003"/>
    <lineage>
        <taxon>Bacteria</taxon>
        <taxon>Pseudomonadati</taxon>
        <taxon>Pseudomonadota</taxon>
        <taxon>Alphaproteobacteria</taxon>
        <taxon>Rhodospirillales</taxon>
        <taxon>Rhodospirillaceae</taxon>
        <taxon>Ferrovibrio</taxon>
    </lineage>
</organism>
<dbReference type="OrthoDB" id="9800719at2"/>
<dbReference type="CDD" id="cd00496">
    <property type="entry name" value="PheRS_alpha_core"/>
    <property type="match status" value="1"/>
</dbReference>
<proteinExistence type="inferred from homology"/>
<dbReference type="InterPro" id="IPR006195">
    <property type="entry name" value="aa-tRNA-synth_II"/>
</dbReference>
<dbReference type="KEGG" id="fer:FNB15_08715"/>
<dbReference type="InterPro" id="IPR004529">
    <property type="entry name" value="Phe-tRNA-synth_IIc_asu"/>
</dbReference>
<evidence type="ECO:0000313" key="16">
    <source>
        <dbReference type="Proteomes" id="UP000317496"/>
    </source>
</evidence>
<dbReference type="GO" id="GO:0005737">
    <property type="term" value="C:cytoplasm"/>
    <property type="evidence" value="ECO:0007669"/>
    <property type="project" value="UniProtKB-SubCell"/>
</dbReference>
<comment type="subunit">
    <text evidence="3 13">Tetramer of two alpha and two beta subunits.</text>
</comment>
<comment type="catalytic activity">
    <reaction evidence="12 13">
        <text>tRNA(Phe) + L-phenylalanine + ATP = L-phenylalanyl-tRNA(Phe) + AMP + diphosphate + H(+)</text>
        <dbReference type="Rhea" id="RHEA:19413"/>
        <dbReference type="Rhea" id="RHEA-COMP:9668"/>
        <dbReference type="Rhea" id="RHEA-COMP:9699"/>
        <dbReference type="ChEBI" id="CHEBI:15378"/>
        <dbReference type="ChEBI" id="CHEBI:30616"/>
        <dbReference type="ChEBI" id="CHEBI:33019"/>
        <dbReference type="ChEBI" id="CHEBI:58095"/>
        <dbReference type="ChEBI" id="CHEBI:78442"/>
        <dbReference type="ChEBI" id="CHEBI:78531"/>
        <dbReference type="ChEBI" id="CHEBI:456215"/>
        <dbReference type="EC" id="6.1.1.20"/>
    </reaction>
</comment>
<evidence type="ECO:0000259" key="14">
    <source>
        <dbReference type="PROSITE" id="PS50862"/>
    </source>
</evidence>
<dbReference type="GO" id="GO:0006432">
    <property type="term" value="P:phenylalanyl-tRNA aminoacylation"/>
    <property type="evidence" value="ECO:0007669"/>
    <property type="project" value="UniProtKB-UniRule"/>
</dbReference>
<keyword evidence="4 13" id="KW-0963">Cytoplasm</keyword>
<dbReference type="PANTHER" id="PTHR11538">
    <property type="entry name" value="PHENYLALANYL-TRNA SYNTHETASE"/>
    <property type="match status" value="1"/>
</dbReference>
<comment type="cofactor">
    <cofactor evidence="13">
        <name>Mg(2+)</name>
        <dbReference type="ChEBI" id="CHEBI:18420"/>
    </cofactor>
    <text evidence="13">Binds 2 magnesium ions per tetramer.</text>
</comment>
<dbReference type="InterPro" id="IPR004188">
    <property type="entry name" value="Phe-tRNA_ligase_II_N"/>
</dbReference>
<keyword evidence="11 13" id="KW-0030">Aminoacyl-tRNA synthetase</keyword>
<evidence type="ECO:0000256" key="13">
    <source>
        <dbReference type="HAMAP-Rule" id="MF_00281"/>
    </source>
</evidence>
<keyword evidence="6 13" id="KW-0479">Metal-binding</keyword>
<dbReference type="EC" id="6.1.1.20" evidence="13"/>
<accession>A0A516H0Q3</accession>
<dbReference type="NCBIfam" id="TIGR00468">
    <property type="entry name" value="pheS"/>
    <property type="match status" value="1"/>
</dbReference>
<dbReference type="RefSeq" id="WP_144068323.1">
    <property type="nucleotide sequence ID" value="NZ_CP041636.1"/>
</dbReference>
<evidence type="ECO:0000256" key="1">
    <source>
        <dbReference type="ARBA" id="ARBA00004496"/>
    </source>
</evidence>
<dbReference type="SUPFAM" id="SSF55681">
    <property type="entry name" value="Class II aaRS and biotin synthetases"/>
    <property type="match status" value="1"/>
</dbReference>
<feature type="domain" description="Aminoacyl-transfer RNA synthetases class-II family profile" evidence="14">
    <location>
        <begin position="112"/>
        <end position="349"/>
    </location>
</feature>
<evidence type="ECO:0000256" key="2">
    <source>
        <dbReference type="ARBA" id="ARBA00010207"/>
    </source>
</evidence>
<dbReference type="Proteomes" id="UP000317496">
    <property type="component" value="Chromosome"/>
</dbReference>
<evidence type="ECO:0000256" key="12">
    <source>
        <dbReference type="ARBA" id="ARBA00049255"/>
    </source>
</evidence>
<dbReference type="AlphaFoldDB" id="A0A516H0Q3"/>
<evidence type="ECO:0000256" key="7">
    <source>
        <dbReference type="ARBA" id="ARBA00022741"/>
    </source>
</evidence>
<dbReference type="GO" id="GO:0005524">
    <property type="term" value="F:ATP binding"/>
    <property type="evidence" value="ECO:0007669"/>
    <property type="project" value="UniProtKB-UniRule"/>
</dbReference>
<dbReference type="HAMAP" id="MF_00281">
    <property type="entry name" value="Phe_tRNA_synth_alpha1"/>
    <property type="match status" value="1"/>
</dbReference>
<keyword evidence="9 13" id="KW-0460">Magnesium</keyword>
<evidence type="ECO:0000256" key="3">
    <source>
        <dbReference type="ARBA" id="ARBA00011209"/>
    </source>
</evidence>
<dbReference type="Pfam" id="PF01409">
    <property type="entry name" value="tRNA-synt_2d"/>
    <property type="match status" value="1"/>
</dbReference>
<keyword evidence="7 13" id="KW-0547">Nucleotide-binding</keyword>
<dbReference type="InterPro" id="IPR045864">
    <property type="entry name" value="aa-tRNA-synth_II/BPL/LPL"/>
</dbReference>
<dbReference type="SUPFAM" id="SSF46589">
    <property type="entry name" value="tRNA-binding arm"/>
    <property type="match status" value="1"/>
</dbReference>
<keyword evidence="5 13" id="KW-0436">Ligase</keyword>
<dbReference type="PANTHER" id="PTHR11538:SF41">
    <property type="entry name" value="PHENYLALANINE--TRNA LIGASE, MITOCHONDRIAL"/>
    <property type="match status" value="1"/>
</dbReference>
<dbReference type="InterPro" id="IPR002319">
    <property type="entry name" value="Phenylalanyl-tRNA_Synthase"/>
</dbReference>
<protein>
    <recommendedName>
        <fullName evidence="13">Phenylalanine--tRNA ligase alpha subunit</fullName>
        <ecNumber evidence="13">6.1.1.20</ecNumber>
    </recommendedName>
    <alternativeName>
        <fullName evidence="13">Phenylalanyl-tRNA synthetase alpha subunit</fullName>
        <shortName evidence="13">PheRS</shortName>
    </alternativeName>
</protein>
<name>A0A516H0Q3_9PROT</name>
<gene>
    <name evidence="13 15" type="primary">pheS</name>
    <name evidence="15" type="ORF">FNB15_08715</name>
</gene>
<dbReference type="GO" id="GO:0004826">
    <property type="term" value="F:phenylalanine-tRNA ligase activity"/>
    <property type="evidence" value="ECO:0007669"/>
    <property type="project" value="UniProtKB-UniRule"/>
</dbReference>
<evidence type="ECO:0000256" key="4">
    <source>
        <dbReference type="ARBA" id="ARBA00022490"/>
    </source>
</evidence>
<dbReference type="EMBL" id="CP041636">
    <property type="protein sequence ID" value="QDO97342.1"/>
    <property type="molecule type" value="Genomic_DNA"/>
</dbReference>
<feature type="binding site" evidence="13">
    <location>
        <position position="261"/>
    </location>
    <ligand>
        <name>Mg(2+)</name>
        <dbReference type="ChEBI" id="CHEBI:18420"/>
        <note>shared with beta subunit</note>
    </ligand>
</feature>
<evidence type="ECO:0000313" key="15">
    <source>
        <dbReference type="EMBL" id="QDO97342.1"/>
    </source>
</evidence>
<dbReference type="InterPro" id="IPR022911">
    <property type="entry name" value="Phe_tRNA_ligase_alpha1_bac"/>
</dbReference>
<evidence type="ECO:0000256" key="11">
    <source>
        <dbReference type="ARBA" id="ARBA00023146"/>
    </source>
</evidence>
<dbReference type="PROSITE" id="PS50862">
    <property type="entry name" value="AA_TRNA_LIGASE_II"/>
    <property type="match status" value="1"/>
</dbReference>
<dbReference type="GO" id="GO:0000049">
    <property type="term" value="F:tRNA binding"/>
    <property type="evidence" value="ECO:0007669"/>
    <property type="project" value="InterPro"/>
</dbReference>
<dbReference type="Pfam" id="PF02912">
    <property type="entry name" value="Phe_tRNA-synt_N"/>
    <property type="match status" value="1"/>
</dbReference>
<evidence type="ECO:0000256" key="10">
    <source>
        <dbReference type="ARBA" id="ARBA00022917"/>
    </source>
</evidence>
<dbReference type="Gene3D" id="3.30.930.10">
    <property type="entry name" value="Bira Bifunctional Protein, Domain 2"/>
    <property type="match status" value="1"/>
</dbReference>
<dbReference type="InterPro" id="IPR010978">
    <property type="entry name" value="tRNA-bd_arm"/>
</dbReference>
<keyword evidence="10 13" id="KW-0648">Protein biosynthesis</keyword>
<comment type="subcellular location">
    <subcellularLocation>
        <location evidence="1 13">Cytoplasm</location>
    </subcellularLocation>
</comment>
<dbReference type="GO" id="GO:0000287">
    <property type="term" value="F:magnesium ion binding"/>
    <property type="evidence" value="ECO:0007669"/>
    <property type="project" value="UniProtKB-UniRule"/>
</dbReference>
<keyword evidence="16" id="KW-1185">Reference proteome</keyword>
<evidence type="ECO:0000256" key="8">
    <source>
        <dbReference type="ARBA" id="ARBA00022840"/>
    </source>
</evidence>
<comment type="similarity">
    <text evidence="2 13">Belongs to the class-II aminoacyl-tRNA synthetase family. Phe-tRNA synthetase alpha subunit type 1 subfamily.</text>
</comment>
<evidence type="ECO:0000256" key="6">
    <source>
        <dbReference type="ARBA" id="ARBA00022723"/>
    </source>
</evidence>
<evidence type="ECO:0000256" key="9">
    <source>
        <dbReference type="ARBA" id="ARBA00022842"/>
    </source>
</evidence>